<gene>
    <name evidence="1" type="ORF">GDO81_006603</name>
</gene>
<comment type="caution">
    <text evidence="1">The sequence shown here is derived from an EMBL/GenBank/DDBJ whole genome shotgun (WGS) entry which is preliminary data.</text>
</comment>
<name>A0AAV7CZD5_ENGPU</name>
<reference evidence="1" key="1">
    <citation type="thesis" date="2020" institute="ProQuest LLC" country="789 East Eisenhower Parkway, Ann Arbor, MI, USA">
        <title>Comparative Genomics and Chromosome Evolution.</title>
        <authorList>
            <person name="Mudd A.B."/>
        </authorList>
    </citation>
    <scope>NUCLEOTIDE SEQUENCE</scope>
    <source>
        <strain evidence="1">237g6f4</strain>
        <tissue evidence="1">Blood</tissue>
    </source>
</reference>
<dbReference type="AlphaFoldDB" id="A0AAV7CZD5"/>
<organism evidence="1 2">
    <name type="scientific">Engystomops pustulosus</name>
    <name type="common">Tungara frog</name>
    <name type="synonym">Physalaemus pustulosus</name>
    <dbReference type="NCBI Taxonomy" id="76066"/>
    <lineage>
        <taxon>Eukaryota</taxon>
        <taxon>Metazoa</taxon>
        <taxon>Chordata</taxon>
        <taxon>Craniata</taxon>
        <taxon>Vertebrata</taxon>
        <taxon>Euteleostomi</taxon>
        <taxon>Amphibia</taxon>
        <taxon>Batrachia</taxon>
        <taxon>Anura</taxon>
        <taxon>Neobatrachia</taxon>
        <taxon>Hyloidea</taxon>
        <taxon>Leptodactylidae</taxon>
        <taxon>Leiuperinae</taxon>
        <taxon>Engystomops</taxon>
    </lineage>
</organism>
<keyword evidence="2" id="KW-1185">Reference proteome</keyword>
<evidence type="ECO:0000313" key="2">
    <source>
        <dbReference type="Proteomes" id="UP000824782"/>
    </source>
</evidence>
<evidence type="ECO:0000313" key="1">
    <source>
        <dbReference type="EMBL" id="KAG8590040.1"/>
    </source>
</evidence>
<proteinExistence type="predicted"/>
<sequence>MQQSSLFLRSMDMIPLENTKSLPLLPVDPLCDGLSCSPMITELHSSGGLSIQMTLCHFHRKHLFKDQTTSRRLEMSLPNLEDYGKYPY</sequence>
<dbReference type="Proteomes" id="UP000824782">
    <property type="component" value="Unassembled WGS sequence"/>
</dbReference>
<accession>A0AAV7CZD5</accession>
<dbReference type="EMBL" id="WNYA01000002">
    <property type="protein sequence ID" value="KAG8590040.1"/>
    <property type="molecule type" value="Genomic_DNA"/>
</dbReference>
<protein>
    <submittedName>
        <fullName evidence="1">Uncharacterized protein</fullName>
    </submittedName>
</protein>